<evidence type="ECO:0000259" key="14">
    <source>
        <dbReference type="PROSITE" id="PS51677"/>
    </source>
</evidence>
<evidence type="ECO:0000256" key="6">
    <source>
        <dbReference type="ARBA" id="ARBA00022729"/>
    </source>
</evidence>
<keyword evidence="10" id="KW-0449">Lipoprotein</keyword>
<sequence>MQAISIPLIALSVYLSTMHISAVFASPQYEPRAAAEVITSCTVDNVVALTFDDGPSDYMEDVVNKLKAVGGKGTFFINGNNGRSINNEPLPTYIKYAYDNGFQLGSHTWEHKDLATLGREEINNQMSLTEEAIHKIIGVTPAFTRPPYGSYNDLVLEVASQRRQSLVNWDFDSQDSENSPVETQKAAYDQLIAKHPKSILSLEHDTIQSSSAEVLPYAIEKLQAAGYKFVTVAECLSKAPYLDGSGGSNGDQGGSGGAGGWPQGGEGERGHETWKQHRRAIRKMIH</sequence>
<dbReference type="Gene3D" id="3.20.20.370">
    <property type="entry name" value="Glycoside hydrolase/deacetylase"/>
    <property type="match status" value="1"/>
</dbReference>
<comment type="subcellular location">
    <subcellularLocation>
        <location evidence="2">Cell membrane</location>
        <topology evidence="2">Lipid-anchor</topology>
        <topology evidence="2">GPI-anchor</topology>
    </subcellularLocation>
</comment>
<evidence type="ECO:0000256" key="8">
    <source>
        <dbReference type="ARBA" id="ARBA00023136"/>
    </source>
</evidence>
<dbReference type="GO" id="GO:0016810">
    <property type="term" value="F:hydrolase activity, acting on carbon-nitrogen (but not peptide) bonds"/>
    <property type="evidence" value="ECO:0007669"/>
    <property type="project" value="InterPro"/>
</dbReference>
<protein>
    <recommendedName>
        <fullName evidence="14">NodB homology domain-containing protein</fullName>
    </recommendedName>
</protein>
<keyword evidence="5" id="KW-0479">Metal-binding</keyword>
<dbReference type="GO" id="GO:0098552">
    <property type="term" value="C:side of membrane"/>
    <property type="evidence" value="ECO:0007669"/>
    <property type="project" value="UniProtKB-KW"/>
</dbReference>
<keyword evidence="4" id="KW-0325">Glycoprotein</keyword>
<keyword evidence="9" id="KW-0119">Carbohydrate metabolism</keyword>
<evidence type="ECO:0000313" key="15">
    <source>
        <dbReference type="EMBL" id="KAF5327256.1"/>
    </source>
</evidence>
<reference evidence="15 16" key="1">
    <citation type="journal article" date="2020" name="ISME J.">
        <title>Uncovering the hidden diversity of litter-decomposition mechanisms in mushroom-forming fungi.</title>
        <authorList>
            <person name="Floudas D."/>
            <person name="Bentzer J."/>
            <person name="Ahren D."/>
            <person name="Johansson T."/>
            <person name="Persson P."/>
            <person name="Tunlid A."/>
        </authorList>
    </citation>
    <scope>NUCLEOTIDE SEQUENCE [LARGE SCALE GENOMIC DNA]</scope>
    <source>
        <strain evidence="15 16">CBS 101986</strain>
    </source>
</reference>
<dbReference type="CDD" id="cd10951">
    <property type="entry name" value="CE4_ClCDA_like"/>
    <property type="match status" value="1"/>
</dbReference>
<comment type="caution">
    <text evidence="15">The sequence shown here is derived from an EMBL/GenBank/DDBJ whole genome shotgun (WGS) entry which is preliminary data.</text>
</comment>
<keyword evidence="11" id="KW-0961">Cell wall biogenesis/degradation</keyword>
<evidence type="ECO:0000256" key="13">
    <source>
        <dbReference type="SAM" id="SignalP"/>
    </source>
</evidence>
<dbReference type="InterPro" id="IPR002509">
    <property type="entry name" value="NODB_dom"/>
</dbReference>
<evidence type="ECO:0000256" key="9">
    <source>
        <dbReference type="ARBA" id="ARBA00023277"/>
    </source>
</evidence>
<keyword evidence="4" id="KW-0336">GPI-anchor</keyword>
<evidence type="ECO:0000256" key="5">
    <source>
        <dbReference type="ARBA" id="ARBA00022723"/>
    </source>
</evidence>
<evidence type="ECO:0000256" key="4">
    <source>
        <dbReference type="ARBA" id="ARBA00022622"/>
    </source>
</evidence>
<keyword evidence="8" id="KW-0472">Membrane</keyword>
<keyword evidence="3" id="KW-1003">Cell membrane</keyword>
<dbReference type="GO" id="GO:0005886">
    <property type="term" value="C:plasma membrane"/>
    <property type="evidence" value="ECO:0007669"/>
    <property type="project" value="UniProtKB-SubCell"/>
</dbReference>
<dbReference type="Pfam" id="PF01522">
    <property type="entry name" value="Polysacc_deac_1"/>
    <property type="match status" value="1"/>
</dbReference>
<evidence type="ECO:0000256" key="10">
    <source>
        <dbReference type="ARBA" id="ARBA00023288"/>
    </source>
</evidence>
<evidence type="ECO:0000256" key="3">
    <source>
        <dbReference type="ARBA" id="ARBA00022475"/>
    </source>
</evidence>
<evidence type="ECO:0000256" key="2">
    <source>
        <dbReference type="ARBA" id="ARBA00004609"/>
    </source>
</evidence>
<dbReference type="AlphaFoldDB" id="A0A8H5BQL8"/>
<feature type="region of interest" description="Disordered" evidence="12">
    <location>
        <begin position="246"/>
        <end position="286"/>
    </location>
</feature>
<dbReference type="SUPFAM" id="SSF88713">
    <property type="entry name" value="Glycoside hydrolase/deacetylase"/>
    <property type="match status" value="1"/>
</dbReference>
<feature type="signal peptide" evidence="13">
    <location>
        <begin position="1"/>
        <end position="25"/>
    </location>
</feature>
<dbReference type="PANTHER" id="PTHR46471">
    <property type="entry name" value="CHITIN DEACETYLASE"/>
    <property type="match status" value="1"/>
</dbReference>
<dbReference type="GO" id="GO:0071555">
    <property type="term" value="P:cell wall organization"/>
    <property type="evidence" value="ECO:0007669"/>
    <property type="project" value="UniProtKB-KW"/>
</dbReference>
<evidence type="ECO:0000313" key="16">
    <source>
        <dbReference type="Proteomes" id="UP000567179"/>
    </source>
</evidence>
<dbReference type="PANTHER" id="PTHR46471:SF2">
    <property type="entry name" value="CHITIN DEACETYLASE-RELATED"/>
    <property type="match status" value="1"/>
</dbReference>
<gene>
    <name evidence="15" type="ORF">D9619_003937</name>
</gene>
<comment type="cofactor">
    <cofactor evidence="1">
        <name>Co(2+)</name>
        <dbReference type="ChEBI" id="CHEBI:48828"/>
    </cofactor>
</comment>
<proteinExistence type="predicted"/>
<evidence type="ECO:0000256" key="1">
    <source>
        <dbReference type="ARBA" id="ARBA00001941"/>
    </source>
</evidence>
<accession>A0A8H5BQL8</accession>
<feature type="compositionally biased region" description="Gly residues" evidence="12">
    <location>
        <begin position="246"/>
        <end position="265"/>
    </location>
</feature>
<feature type="chain" id="PRO_5034218625" description="NodB homology domain-containing protein" evidence="13">
    <location>
        <begin position="26"/>
        <end position="286"/>
    </location>
</feature>
<dbReference type="PROSITE" id="PS51677">
    <property type="entry name" value="NODB"/>
    <property type="match status" value="1"/>
</dbReference>
<name>A0A8H5BQL8_9AGAR</name>
<dbReference type="GO" id="GO:0005975">
    <property type="term" value="P:carbohydrate metabolic process"/>
    <property type="evidence" value="ECO:0007669"/>
    <property type="project" value="InterPro"/>
</dbReference>
<feature type="domain" description="NodB homology" evidence="14">
    <location>
        <begin position="45"/>
        <end position="230"/>
    </location>
</feature>
<evidence type="ECO:0000256" key="12">
    <source>
        <dbReference type="SAM" id="MobiDB-lite"/>
    </source>
</evidence>
<evidence type="ECO:0000256" key="7">
    <source>
        <dbReference type="ARBA" id="ARBA00022801"/>
    </source>
</evidence>
<keyword evidence="7" id="KW-0378">Hydrolase</keyword>
<dbReference type="Proteomes" id="UP000567179">
    <property type="component" value="Unassembled WGS sequence"/>
</dbReference>
<organism evidence="15 16">
    <name type="scientific">Psilocybe cf. subviscida</name>
    <dbReference type="NCBI Taxonomy" id="2480587"/>
    <lineage>
        <taxon>Eukaryota</taxon>
        <taxon>Fungi</taxon>
        <taxon>Dikarya</taxon>
        <taxon>Basidiomycota</taxon>
        <taxon>Agaricomycotina</taxon>
        <taxon>Agaricomycetes</taxon>
        <taxon>Agaricomycetidae</taxon>
        <taxon>Agaricales</taxon>
        <taxon>Agaricineae</taxon>
        <taxon>Strophariaceae</taxon>
        <taxon>Psilocybe</taxon>
    </lineage>
</organism>
<evidence type="ECO:0000256" key="11">
    <source>
        <dbReference type="ARBA" id="ARBA00023316"/>
    </source>
</evidence>
<feature type="compositionally biased region" description="Basic residues" evidence="12">
    <location>
        <begin position="276"/>
        <end position="286"/>
    </location>
</feature>
<dbReference type="OrthoDB" id="2125469at2759"/>
<keyword evidence="16" id="KW-1185">Reference proteome</keyword>
<dbReference type="EMBL" id="JAACJJ010000014">
    <property type="protein sequence ID" value="KAF5327256.1"/>
    <property type="molecule type" value="Genomic_DNA"/>
</dbReference>
<dbReference type="InterPro" id="IPR011330">
    <property type="entry name" value="Glyco_hydro/deAcase_b/a-brl"/>
</dbReference>
<dbReference type="GO" id="GO:0046872">
    <property type="term" value="F:metal ion binding"/>
    <property type="evidence" value="ECO:0007669"/>
    <property type="project" value="UniProtKB-KW"/>
</dbReference>
<keyword evidence="6 13" id="KW-0732">Signal</keyword>
<feature type="compositionally biased region" description="Basic and acidic residues" evidence="12">
    <location>
        <begin position="266"/>
        <end position="275"/>
    </location>
</feature>